<dbReference type="InterPro" id="IPR001099">
    <property type="entry name" value="Chalcone/stilbene_synt_N"/>
</dbReference>
<dbReference type="PANTHER" id="PTHR11877:SF46">
    <property type="entry name" value="TYPE III POLYKETIDE SYNTHASE A"/>
    <property type="match status" value="1"/>
</dbReference>
<dbReference type="Pfam" id="PF00195">
    <property type="entry name" value="Chal_sti_synt_N"/>
    <property type="match status" value="1"/>
</dbReference>
<feature type="domain" description="Chalcone/stilbene synthase N-terminal" evidence="3">
    <location>
        <begin position="4"/>
        <end position="209"/>
    </location>
</feature>
<dbReference type="InterPro" id="IPR012328">
    <property type="entry name" value="Chalcone/stilbene_synt_C"/>
</dbReference>
<evidence type="ECO:0000259" key="3">
    <source>
        <dbReference type="Pfam" id="PF00195"/>
    </source>
</evidence>
<comment type="similarity">
    <text evidence="1">Belongs to the thiolase-like superfamily. Chalcone/stilbene synthases family.</text>
</comment>
<feature type="non-terminal residue" evidence="5">
    <location>
        <position position="309"/>
    </location>
</feature>
<evidence type="ECO:0008006" key="6">
    <source>
        <dbReference type="Google" id="ProtNLM"/>
    </source>
</evidence>
<evidence type="ECO:0000256" key="2">
    <source>
        <dbReference type="ARBA" id="ARBA00022679"/>
    </source>
</evidence>
<keyword evidence="2" id="KW-0808">Transferase</keyword>
<proteinExistence type="inferred from homology"/>
<name>A0A382GCR4_9ZZZZ</name>
<dbReference type="EMBL" id="UINC01054543">
    <property type="protein sequence ID" value="SVB72383.1"/>
    <property type="molecule type" value="Genomic_DNA"/>
</dbReference>
<feature type="domain" description="Chalcone/stilbene synthase C-terminal" evidence="4">
    <location>
        <begin position="230"/>
        <end position="308"/>
    </location>
</feature>
<dbReference type="SUPFAM" id="SSF53901">
    <property type="entry name" value="Thiolase-like"/>
    <property type="match status" value="2"/>
</dbReference>
<dbReference type="GO" id="GO:0030639">
    <property type="term" value="P:polyketide biosynthetic process"/>
    <property type="evidence" value="ECO:0007669"/>
    <property type="project" value="TreeGrafter"/>
</dbReference>
<dbReference type="GO" id="GO:0016747">
    <property type="term" value="F:acyltransferase activity, transferring groups other than amino-acyl groups"/>
    <property type="evidence" value="ECO:0007669"/>
    <property type="project" value="InterPro"/>
</dbReference>
<organism evidence="5">
    <name type="scientific">marine metagenome</name>
    <dbReference type="NCBI Taxonomy" id="408172"/>
    <lineage>
        <taxon>unclassified sequences</taxon>
        <taxon>metagenomes</taxon>
        <taxon>ecological metagenomes</taxon>
    </lineage>
</organism>
<dbReference type="AlphaFoldDB" id="A0A382GCR4"/>
<dbReference type="PANTHER" id="PTHR11877">
    <property type="entry name" value="HYDROXYMETHYLGLUTARYL-COA SYNTHASE"/>
    <property type="match status" value="1"/>
</dbReference>
<dbReference type="Gene3D" id="3.40.47.10">
    <property type="match status" value="2"/>
</dbReference>
<evidence type="ECO:0000313" key="5">
    <source>
        <dbReference type="EMBL" id="SVB72383.1"/>
    </source>
</evidence>
<dbReference type="InterPro" id="IPR016039">
    <property type="entry name" value="Thiolase-like"/>
</dbReference>
<dbReference type="Pfam" id="PF02797">
    <property type="entry name" value="Chal_sti_synt_C"/>
    <property type="match status" value="1"/>
</dbReference>
<accession>A0A382GCR4</accession>
<protein>
    <recommendedName>
        <fullName evidence="6">Chalcone/stilbene synthase N-terminal domain-containing protein</fullName>
    </recommendedName>
</protein>
<evidence type="ECO:0000256" key="1">
    <source>
        <dbReference type="ARBA" id="ARBA00005531"/>
    </source>
</evidence>
<sequence>MSGLGTAVPPRILKQIDAAELSGNFCAADSRQARALRMLYGRSGVETRNTVVLESDQGTLKERVPFYPAANGPKDRGPTTGERMAWYETEAPPLAEAAARQALENASTPVDAITHLVTVSCTGFFSPGLDAVLINELGLPRTVHRTHVGFMGCHGALNGLRVAGSQAEEAEARILLCAVELCSLHFAYGWDPEMMVANTLFADGAAAVVGVPARNSENPTWSVRAQGAFLMPLSGDAMSWRIGDHGFRMTLSAAVPELIRTNLGGWLRDWLKGQGFGLNDIGSWAVHPGGPRILEAVADALSLEAKVLD</sequence>
<reference evidence="5" key="1">
    <citation type="submission" date="2018-05" db="EMBL/GenBank/DDBJ databases">
        <authorList>
            <person name="Lanie J.A."/>
            <person name="Ng W.-L."/>
            <person name="Kazmierczak K.M."/>
            <person name="Andrzejewski T.M."/>
            <person name="Davidsen T.M."/>
            <person name="Wayne K.J."/>
            <person name="Tettelin H."/>
            <person name="Glass J.I."/>
            <person name="Rusch D."/>
            <person name="Podicherti R."/>
            <person name="Tsui H.-C.T."/>
            <person name="Winkler M.E."/>
        </authorList>
    </citation>
    <scope>NUCLEOTIDE SEQUENCE</scope>
</reference>
<evidence type="ECO:0000259" key="4">
    <source>
        <dbReference type="Pfam" id="PF02797"/>
    </source>
</evidence>
<gene>
    <name evidence="5" type="ORF">METZ01_LOCUS225237</name>
</gene>
<dbReference type="InterPro" id="IPR011141">
    <property type="entry name" value="Polyketide_synthase_type-III"/>
</dbReference>